<evidence type="ECO:0000313" key="1">
    <source>
        <dbReference type="EMBL" id="HIZ52863.1"/>
    </source>
</evidence>
<name>A0A9D2F6C7_9ENTE</name>
<gene>
    <name evidence="1" type="ORF">IAA20_02850</name>
</gene>
<organism evidence="1 2">
    <name type="scientific">Candidatus Enterococcus avicola</name>
    <dbReference type="NCBI Taxonomy" id="2838561"/>
    <lineage>
        <taxon>Bacteria</taxon>
        <taxon>Bacillati</taxon>
        <taxon>Bacillota</taxon>
        <taxon>Bacilli</taxon>
        <taxon>Lactobacillales</taxon>
        <taxon>Enterococcaceae</taxon>
        <taxon>Enterococcus</taxon>
    </lineage>
</organism>
<protein>
    <submittedName>
        <fullName evidence="1">Uncharacterized protein</fullName>
    </submittedName>
</protein>
<accession>A0A9D2F6C7</accession>
<comment type="caution">
    <text evidence="1">The sequence shown here is derived from an EMBL/GenBank/DDBJ whole genome shotgun (WGS) entry which is preliminary data.</text>
</comment>
<dbReference type="EMBL" id="DXBN01000066">
    <property type="protein sequence ID" value="HIZ52863.1"/>
    <property type="molecule type" value="Genomic_DNA"/>
</dbReference>
<reference evidence="1" key="1">
    <citation type="journal article" date="2021" name="PeerJ">
        <title>Extensive microbial diversity within the chicken gut microbiome revealed by metagenomics and culture.</title>
        <authorList>
            <person name="Gilroy R."/>
            <person name="Ravi A."/>
            <person name="Getino M."/>
            <person name="Pursley I."/>
            <person name="Horton D.L."/>
            <person name="Alikhan N.F."/>
            <person name="Baker D."/>
            <person name="Gharbi K."/>
            <person name="Hall N."/>
            <person name="Watson M."/>
            <person name="Adriaenssens E.M."/>
            <person name="Foster-Nyarko E."/>
            <person name="Jarju S."/>
            <person name="Secka A."/>
            <person name="Antonio M."/>
            <person name="Oren A."/>
            <person name="Chaudhuri R.R."/>
            <person name="La Ragione R."/>
            <person name="Hildebrand F."/>
            <person name="Pallen M.J."/>
        </authorList>
    </citation>
    <scope>NUCLEOTIDE SEQUENCE</scope>
    <source>
        <strain evidence="1">CHK172-16539</strain>
    </source>
</reference>
<dbReference type="AlphaFoldDB" id="A0A9D2F6C7"/>
<dbReference type="Proteomes" id="UP000824063">
    <property type="component" value="Unassembled WGS sequence"/>
</dbReference>
<reference evidence="1" key="2">
    <citation type="submission" date="2021-04" db="EMBL/GenBank/DDBJ databases">
        <authorList>
            <person name="Gilroy R."/>
        </authorList>
    </citation>
    <scope>NUCLEOTIDE SEQUENCE</scope>
    <source>
        <strain evidence="1">CHK172-16539</strain>
    </source>
</reference>
<sequence length="51" mass="5645">MVSMTKITTTENFQRSYVNLSHALIFAKAVQGTSLPKNSSIIQKSMTILDV</sequence>
<evidence type="ECO:0000313" key="2">
    <source>
        <dbReference type="Proteomes" id="UP000824063"/>
    </source>
</evidence>
<proteinExistence type="predicted"/>